<proteinExistence type="predicted"/>
<comment type="caution">
    <text evidence="2">The sequence shown here is derived from an EMBL/GenBank/DDBJ whole genome shotgun (WGS) entry which is preliminary data.</text>
</comment>
<sequence length="319" mass="33631">MWTQSCQRGARPATAGQGGHACSRSHVPASTGGTARLASRRSGGGCLLRTATVAGAAAGGAAGASRAAASGGAAPSMGAGPAAASAAPSASAPDMTLEPFKSLVAGRRFSCTMCGKCCTGDGEIWLGPDEIPRMAKFLNLSTQRFLDTYTKQYSKYKGWRMLKTAGDSGQSCVFLSPLDGKTCLVHAVRPSQCSTYPWWPELMHDGEWEWEKANICEGFDHPEAPSLDVEEAARQLKEANTMTQLRLLASTVRITPKEMDWANRVLVWEEEDDDDADGDAGQGRVEGAAGEMAANSKGKLPRQGKGKQGQGEQGQSKSK</sequence>
<dbReference type="PANTHER" id="PTHR35866:SF1">
    <property type="entry name" value="YKGJ FAMILY CYSTEINE CLUSTER PROTEIN"/>
    <property type="match status" value="1"/>
</dbReference>
<evidence type="ECO:0008006" key="4">
    <source>
        <dbReference type="Google" id="ProtNLM"/>
    </source>
</evidence>
<reference evidence="2" key="1">
    <citation type="journal article" date="2020" name="bioRxiv">
        <title>Comparative genomics of Chlamydomonas.</title>
        <authorList>
            <person name="Craig R.J."/>
            <person name="Hasan A.R."/>
            <person name="Ness R.W."/>
            <person name="Keightley P.D."/>
        </authorList>
    </citation>
    <scope>NUCLEOTIDE SEQUENCE</scope>
    <source>
        <strain evidence="2">CCAP 11/173</strain>
    </source>
</reference>
<accession>A0A835WT61</accession>
<name>A0A835WT61_9CHLO</name>
<dbReference type="EMBL" id="JAEHOD010000004">
    <property type="protein sequence ID" value="KAG2453265.1"/>
    <property type="molecule type" value="Genomic_DNA"/>
</dbReference>
<feature type="region of interest" description="Disordered" evidence="1">
    <location>
        <begin position="1"/>
        <end position="40"/>
    </location>
</feature>
<evidence type="ECO:0000313" key="2">
    <source>
        <dbReference type="EMBL" id="KAG2453265.1"/>
    </source>
</evidence>
<organism evidence="2 3">
    <name type="scientific">Chlamydomonas schloesseri</name>
    <dbReference type="NCBI Taxonomy" id="2026947"/>
    <lineage>
        <taxon>Eukaryota</taxon>
        <taxon>Viridiplantae</taxon>
        <taxon>Chlorophyta</taxon>
        <taxon>core chlorophytes</taxon>
        <taxon>Chlorophyceae</taxon>
        <taxon>CS clade</taxon>
        <taxon>Chlamydomonadales</taxon>
        <taxon>Chlamydomonadaceae</taxon>
        <taxon>Chlamydomonas</taxon>
    </lineage>
</organism>
<feature type="region of interest" description="Disordered" evidence="1">
    <location>
        <begin position="270"/>
        <end position="319"/>
    </location>
</feature>
<dbReference type="Proteomes" id="UP000613740">
    <property type="component" value="Unassembled WGS sequence"/>
</dbReference>
<feature type="region of interest" description="Disordered" evidence="1">
    <location>
        <begin position="69"/>
        <end position="93"/>
    </location>
</feature>
<dbReference type="AlphaFoldDB" id="A0A835WT61"/>
<dbReference type="Pfam" id="PF03692">
    <property type="entry name" value="CxxCxxCC"/>
    <property type="match status" value="1"/>
</dbReference>
<protein>
    <recommendedName>
        <fullName evidence="4">YkgJ family cysteine cluster protein</fullName>
    </recommendedName>
</protein>
<keyword evidence="3" id="KW-1185">Reference proteome</keyword>
<dbReference type="PANTHER" id="PTHR35866">
    <property type="entry name" value="PUTATIVE-RELATED"/>
    <property type="match status" value="1"/>
</dbReference>
<dbReference type="OrthoDB" id="411785at2759"/>
<evidence type="ECO:0000256" key="1">
    <source>
        <dbReference type="SAM" id="MobiDB-lite"/>
    </source>
</evidence>
<dbReference type="InterPro" id="IPR005358">
    <property type="entry name" value="Puta_zinc/iron-chelating_dom"/>
</dbReference>
<gene>
    <name evidence="2" type="ORF">HYH02_002588</name>
</gene>
<evidence type="ECO:0000313" key="3">
    <source>
        <dbReference type="Proteomes" id="UP000613740"/>
    </source>
</evidence>